<feature type="transmembrane region" description="Helical" evidence="1">
    <location>
        <begin position="162"/>
        <end position="181"/>
    </location>
</feature>
<reference evidence="2 3" key="1">
    <citation type="journal article" date="2019" name="Genome Biol. Evol.">
        <title>Insights into the evolution of the New World diploid cottons (Gossypium, subgenus Houzingenia) based on genome sequencing.</title>
        <authorList>
            <person name="Grover C.E."/>
            <person name="Arick M.A. 2nd"/>
            <person name="Thrash A."/>
            <person name="Conover J.L."/>
            <person name="Sanders W.S."/>
            <person name="Peterson D.G."/>
            <person name="Frelichowski J.E."/>
            <person name="Scheffler J.A."/>
            <person name="Scheffler B.E."/>
            <person name="Wendel J.F."/>
        </authorList>
    </citation>
    <scope>NUCLEOTIDE SEQUENCE [LARGE SCALE GENOMIC DNA]</scope>
    <source>
        <strain evidence="2">8</strain>
        <tissue evidence="2">Leaf</tissue>
    </source>
</reference>
<dbReference type="EMBL" id="JABEZZ010000004">
    <property type="protein sequence ID" value="MBA0583178.1"/>
    <property type="molecule type" value="Genomic_DNA"/>
</dbReference>
<accession>A0A7J8P221</accession>
<evidence type="ECO:0000313" key="3">
    <source>
        <dbReference type="Proteomes" id="UP000593578"/>
    </source>
</evidence>
<gene>
    <name evidence="2" type="ORF">Gorai_014047</name>
</gene>
<dbReference type="Proteomes" id="UP000593578">
    <property type="component" value="Unassembled WGS sequence"/>
</dbReference>
<sequence length="246" mass="28321">MSELDKKHRKELEDRVLEVKKAVSVKHAMTLLVRYRGMLVDEAYIVPEVTDCKQANTGFQGLNEINSEPGGMMDFEEDQSRHKSLPQFDFGHYFTHSLMLWMEKASDVLKIEHATYWTAFRRPTRFLFTIVPVTNDSAFQAYDSAILGSIEKLKPPRGRKPSGSCFGLASYGIGVLIILWLPLCFYNARDSWYFSFLSSFRFHFVVFGNSYLFFTDSMVVENTIEKTVHGFMNLPVAWLHGVVLVF</sequence>
<keyword evidence="1" id="KW-0472">Membrane</keyword>
<feature type="transmembrane region" description="Helical" evidence="1">
    <location>
        <begin position="193"/>
        <end position="214"/>
    </location>
</feature>
<organism evidence="2 3">
    <name type="scientific">Gossypium raimondii</name>
    <name type="common">Peruvian cotton</name>
    <name type="synonym">Gossypium klotzschianum subsp. raimondii</name>
    <dbReference type="NCBI Taxonomy" id="29730"/>
    <lineage>
        <taxon>Eukaryota</taxon>
        <taxon>Viridiplantae</taxon>
        <taxon>Streptophyta</taxon>
        <taxon>Embryophyta</taxon>
        <taxon>Tracheophyta</taxon>
        <taxon>Spermatophyta</taxon>
        <taxon>Magnoliopsida</taxon>
        <taxon>eudicotyledons</taxon>
        <taxon>Gunneridae</taxon>
        <taxon>Pentapetalae</taxon>
        <taxon>rosids</taxon>
        <taxon>malvids</taxon>
        <taxon>Malvales</taxon>
        <taxon>Malvaceae</taxon>
        <taxon>Malvoideae</taxon>
        <taxon>Gossypium</taxon>
    </lineage>
</organism>
<comment type="caution">
    <text evidence="2">The sequence shown here is derived from an EMBL/GenBank/DDBJ whole genome shotgun (WGS) entry which is preliminary data.</text>
</comment>
<name>A0A7J8P221_GOSRA</name>
<evidence type="ECO:0000256" key="1">
    <source>
        <dbReference type="SAM" id="Phobius"/>
    </source>
</evidence>
<protein>
    <submittedName>
        <fullName evidence="2">Uncharacterized protein</fullName>
    </submittedName>
</protein>
<dbReference type="AlphaFoldDB" id="A0A7J8P221"/>
<keyword evidence="1" id="KW-0812">Transmembrane</keyword>
<feature type="non-terminal residue" evidence="2">
    <location>
        <position position="246"/>
    </location>
</feature>
<proteinExistence type="predicted"/>
<evidence type="ECO:0000313" key="2">
    <source>
        <dbReference type="EMBL" id="MBA0583178.1"/>
    </source>
</evidence>
<keyword evidence="1" id="KW-1133">Transmembrane helix</keyword>